<dbReference type="PANTHER" id="PTHR43289">
    <property type="entry name" value="MITOGEN-ACTIVATED PROTEIN KINASE KINASE KINASE 20-RELATED"/>
    <property type="match status" value="1"/>
</dbReference>
<evidence type="ECO:0000256" key="4">
    <source>
        <dbReference type="ARBA" id="ARBA00022741"/>
    </source>
</evidence>
<dbReference type="RefSeq" id="WP_033257134.1">
    <property type="nucleotide sequence ID" value="NZ_BSRX01000010.1"/>
</dbReference>
<keyword evidence="3" id="KW-0808">Transferase</keyword>
<dbReference type="InterPro" id="IPR011009">
    <property type="entry name" value="Kinase-like_dom_sf"/>
</dbReference>
<evidence type="ECO:0000256" key="6">
    <source>
        <dbReference type="ARBA" id="ARBA00022840"/>
    </source>
</evidence>
<keyword evidence="9" id="KW-0812">Transmembrane</keyword>
<feature type="domain" description="Protein kinase" evidence="10">
    <location>
        <begin position="16"/>
        <end position="270"/>
    </location>
</feature>
<name>A0A9W6PFJ6_9ACTN</name>
<dbReference type="AlphaFoldDB" id="A0A9W6PFJ6"/>
<accession>A0A9W6PFJ6</accession>
<evidence type="ECO:0000256" key="1">
    <source>
        <dbReference type="ARBA" id="ARBA00012513"/>
    </source>
</evidence>
<keyword evidence="5" id="KW-0418">Kinase</keyword>
<comment type="caution">
    <text evidence="11">The sequence shown here is derived from an EMBL/GenBank/DDBJ whole genome shotgun (WGS) entry which is preliminary data.</text>
</comment>
<dbReference type="GO" id="GO:0004674">
    <property type="term" value="F:protein serine/threonine kinase activity"/>
    <property type="evidence" value="ECO:0007669"/>
    <property type="project" value="UniProtKB-KW"/>
</dbReference>
<dbReference type="PROSITE" id="PS00108">
    <property type="entry name" value="PROTEIN_KINASE_ST"/>
    <property type="match status" value="1"/>
</dbReference>
<sequence length="558" mass="59105">MTQPQEPTGRLLADRYRLGEVLGRGGMGTVWRAEDEMLGRIVAVKELRMTGTVDEIEKHRLVVRTMREAKATARIRHTAAVTVYDVVEEDDRPWIVMELVAGRSLADVVAEDGVLTPERAARIALDLLGVLGAAHDQGILHRDVKPSNVLIGEDGRTVLTDFGIASVEGDTSITSTGMLVGAPSYIAPERARGRRPGPPSDLWSLGGTLYAMVEGVPPYDRGDALATLTAVMTEPLPAPRNAGPLRTVIEGLLEKEPERRMDAETARPLLELIAAGKPLPEAKAAAAAEAETVAVPAPAPAEVRGPERTAEVPPAGGPFGDRRRGVLAGAAVLAVLVVVAALVVFWPKGDGGGGGNGSADGTVPTPAPPAVTTGASAPASPSAPASAASSAPASAGPSGQPSPASTAGQVPAGYRVYKDQSGFSITLPEWMVDQGPDYRATSRRFEGRGLRLVVDWQSPAGDSALKDWQASDRNARMTNYRKVRVESVAYRDWTNAADWEWTYTGKTGTLLHSLNRGFVTGNGKYGYAIYWTMPEEVWTAPEGSLARQTSFESFQPAP</sequence>
<evidence type="ECO:0000313" key="11">
    <source>
        <dbReference type="EMBL" id="GLW54186.1"/>
    </source>
</evidence>
<evidence type="ECO:0000256" key="9">
    <source>
        <dbReference type="SAM" id="Phobius"/>
    </source>
</evidence>
<proteinExistence type="predicted"/>
<organism evidence="11 12">
    <name type="scientific">Kitasatospora phosalacinea</name>
    <dbReference type="NCBI Taxonomy" id="2065"/>
    <lineage>
        <taxon>Bacteria</taxon>
        <taxon>Bacillati</taxon>
        <taxon>Actinomycetota</taxon>
        <taxon>Actinomycetes</taxon>
        <taxon>Kitasatosporales</taxon>
        <taxon>Streptomycetaceae</taxon>
        <taxon>Kitasatospora</taxon>
    </lineage>
</organism>
<feature type="binding site" evidence="7">
    <location>
        <position position="45"/>
    </location>
    <ligand>
        <name>ATP</name>
        <dbReference type="ChEBI" id="CHEBI:30616"/>
    </ligand>
</feature>
<dbReference type="Proteomes" id="UP001165143">
    <property type="component" value="Unassembled WGS sequence"/>
</dbReference>
<dbReference type="InterPro" id="IPR017441">
    <property type="entry name" value="Protein_kinase_ATP_BS"/>
</dbReference>
<keyword evidence="6 7" id="KW-0067">ATP-binding</keyword>
<evidence type="ECO:0000256" key="8">
    <source>
        <dbReference type="SAM" id="MobiDB-lite"/>
    </source>
</evidence>
<keyword evidence="9" id="KW-1133">Transmembrane helix</keyword>
<dbReference type="EC" id="2.7.11.1" evidence="1"/>
<evidence type="ECO:0000256" key="2">
    <source>
        <dbReference type="ARBA" id="ARBA00022527"/>
    </source>
</evidence>
<dbReference type="InterPro" id="IPR008271">
    <property type="entry name" value="Ser/Thr_kinase_AS"/>
</dbReference>
<dbReference type="GO" id="GO:0005524">
    <property type="term" value="F:ATP binding"/>
    <property type="evidence" value="ECO:0007669"/>
    <property type="project" value="UniProtKB-UniRule"/>
</dbReference>
<dbReference type="PROSITE" id="PS00107">
    <property type="entry name" value="PROTEIN_KINASE_ATP"/>
    <property type="match status" value="1"/>
</dbReference>
<feature type="transmembrane region" description="Helical" evidence="9">
    <location>
        <begin position="326"/>
        <end position="346"/>
    </location>
</feature>
<dbReference type="Gene3D" id="1.10.510.10">
    <property type="entry name" value="Transferase(Phosphotransferase) domain 1"/>
    <property type="match status" value="1"/>
</dbReference>
<dbReference type="Gene3D" id="3.30.200.20">
    <property type="entry name" value="Phosphorylase Kinase, domain 1"/>
    <property type="match status" value="1"/>
</dbReference>
<feature type="compositionally biased region" description="Low complexity" evidence="8">
    <location>
        <begin position="359"/>
        <end position="408"/>
    </location>
</feature>
<dbReference type="Pfam" id="PF00069">
    <property type="entry name" value="Pkinase"/>
    <property type="match status" value="1"/>
</dbReference>
<evidence type="ECO:0000256" key="7">
    <source>
        <dbReference type="PROSITE-ProRule" id="PRU10141"/>
    </source>
</evidence>
<dbReference type="CDD" id="cd14014">
    <property type="entry name" value="STKc_PknB_like"/>
    <property type="match status" value="1"/>
</dbReference>
<dbReference type="SUPFAM" id="SSF56112">
    <property type="entry name" value="Protein kinase-like (PK-like)"/>
    <property type="match status" value="1"/>
</dbReference>
<dbReference type="SMART" id="SM00220">
    <property type="entry name" value="S_TKc"/>
    <property type="match status" value="1"/>
</dbReference>
<keyword evidence="9" id="KW-0472">Membrane</keyword>
<protein>
    <recommendedName>
        <fullName evidence="1">non-specific serine/threonine protein kinase</fullName>
        <ecNumber evidence="1">2.7.11.1</ecNumber>
    </recommendedName>
</protein>
<feature type="region of interest" description="Disordered" evidence="8">
    <location>
        <begin position="352"/>
        <end position="408"/>
    </location>
</feature>
<evidence type="ECO:0000256" key="3">
    <source>
        <dbReference type="ARBA" id="ARBA00022679"/>
    </source>
</evidence>
<dbReference type="PANTHER" id="PTHR43289:SF6">
    <property type="entry name" value="SERINE_THREONINE-PROTEIN KINASE NEKL-3"/>
    <property type="match status" value="1"/>
</dbReference>
<evidence type="ECO:0000256" key="5">
    <source>
        <dbReference type="ARBA" id="ARBA00022777"/>
    </source>
</evidence>
<dbReference type="PROSITE" id="PS50011">
    <property type="entry name" value="PROTEIN_KINASE_DOM"/>
    <property type="match status" value="1"/>
</dbReference>
<keyword evidence="4 7" id="KW-0547">Nucleotide-binding</keyword>
<keyword evidence="2" id="KW-0723">Serine/threonine-protein kinase</keyword>
<evidence type="ECO:0000313" key="12">
    <source>
        <dbReference type="Proteomes" id="UP001165143"/>
    </source>
</evidence>
<gene>
    <name evidence="11" type="ORF">Kpho01_21970</name>
</gene>
<dbReference type="EMBL" id="BSRX01000010">
    <property type="protein sequence ID" value="GLW54186.1"/>
    <property type="molecule type" value="Genomic_DNA"/>
</dbReference>
<reference evidence="11" key="1">
    <citation type="submission" date="2023-02" db="EMBL/GenBank/DDBJ databases">
        <title>Kitasatospora phosalacinea NBRC 14362.</title>
        <authorList>
            <person name="Ichikawa N."/>
            <person name="Sato H."/>
            <person name="Tonouchi N."/>
        </authorList>
    </citation>
    <scope>NUCLEOTIDE SEQUENCE</scope>
    <source>
        <strain evidence="11">NBRC 14362</strain>
    </source>
</reference>
<evidence type="ECO:0000259" key="10">
    <source>
        <dbReference type="PROSITE" id="PS50011"/>
    </source>
</evidence>
<dbReference type="InterPro" id="IPR000719">
    <property type="entry name" value="Prot_kinase_dom"/>
</dbReference>